<dbReference type="KEGG" id="err:DVR09_15525"/>
<gene>
    <name evidence="1" type="ORF">DVR09_15525</name>
</gene>
<name>A0A345YIW1_9SPHN</name>
<dbReference type="EMBL" id="CP031358">
    <property type="protein sequence ID" value="AXK43863.1"/>
    <property type="molecule type" value="Genomic_DNA"/>
</dbReference>
<evidence type="ECO:0000313" key="2">
    <source>
        <dbReference type="Proteomes" id="UP000254508"/>
    </source>
</evidence>
<dbReference type="AlphaFoldDB" id="A0A345YIW1"/>
<reference evidence="1 2" key="1">
    <citation type="submission" date="2018-07" db="EMBL/GenBank/DDBJ databases">
        <title>Genome sequence of Erythrobacter strain YH-07, an antagonistic bacterium isolated from Yellow Sea.</title>
        <authorList>
            <person name="Tang T."/>
            <person name="Liu Q."/>
            <person name="Sun X."/>
        </authorList>
    </citation>
    <scope>NUCLEOTIDE SEQUENCE [LARGE SCALE GENOMIC DNA]</scope>
    <source>
        <strain evidence="1 2">YH-07</strain>
        <plasmid evidence="1 2">unnamed</plasmid>
    </source>
</reference>
<protein>
    <submittedName>
        <fullName evidence="1">Uncharacterized protein</fullName>
    </submittedName>
</protein>
<keyword evidence="1" id="KW-0614">Plasmid</keyword>
<sequence length="246" mass="26945">MGSGAYPEFIPSGDVNYPEEEKIMTDFANDVLESLKGHTGVAEVQWSDLARLIANKHSLFTGREACAFENILAQAISYASPYHFPMPEHYKALSAKAAPMVASAIGMRNKFTIDADCETIIDYFNAAFNAVVEREYALSLSEDTAATLLRTQVEELAVQYPDLGLSFGYIGNLSIGPIHDDRSWKVFTKCATPRCHGASDVSWGGYATKNLGLMHVAARKSLADWCQQKSDLLAAREIRSLVPQAA</sequence>
<geneLocation type="plasmid" evidence="1 2">
    <name>unnamed</name>
</geneLocation>
<dbReference type="Proteomes" id="UP000254508">
    <property type="component" value="Plasmid unnamed"/>
</dbReference>
<organism evidence="1 2">
    <name type="scientific">Erythrobacter aureus</name>
    <dbReference type="NCBI Taxonomy" id="2182384"/>
    <lineage>
        <taxon>Bacteria</taxon>
        <taxon>Pseudomonadati</taxon>
        <taxon>Pseudomonadota</taxon>
        <taxon>Alphaproteobacteria</taxon>
        <taxon>Sphingomonadales</taxon>
        <taxon>Erythrobacteraceae</taxon>
        <taxon>Erythrobacter/Porphyrobacter group</taxon>
        <taxon>Erythrobacter</taxon>
    </lineage>
</organism>
<accession>A0A345YIW1</accession>
<keyword evidence="2" id="KW-1185">Reference proteome</keyword>
<proteinExistence type="predicted"/>
<evidence type="ECO:0000313" key="1">
    <source>
        <dbReference type="EMBL" id="AXK43863.1"/>
    </source>
</evidence>